<dbReference type="SUPFAM" id="SSF52058">
    <property type="entry name" value="L domain-like"/>
    <property type="match status" value="1"/>
</dbReference>
<dbReference type="PANTHER" id="PTHR36766">
    <property type="entry name" value="PLANT BROAD-SPECTRUM MILDEW RESISTANCE PROTEIN RPW8"/>
    <property type="match status" value="1"/>
</dbReference>
<dbReference type="InterPro" id="IPR032675">
    <property type="entry name" value="LRR_dom_sf"/>
</dbReference>
<gene>
    <name evidence="2" type="ORF">LITE_LOCUS15778</name>
</gene>
<keyword evidence="1" id="KW-0611">Plant defense</keyword>
<dbReference type="PANTHER" id="PTHR36766:SF30">
    <property type="entry name" value="TIR-NBS TYPE DISEASE RESISTANCE PROTEIN-RELATED"/>
    <property type="match status" value="1"/>
</dbReference>
<dbReference type="Proteomes" id="UP001154282">
    <property type="component" value="Unassembled WGS sequence"/>
</dbReference>
<sequence>MLREIQGIRGLKSLETVEIVDGTNLGNLDGLDRLHSLSNLSFSVCDALERLPSLASLSKLIEFHSFRCPLLTEIEGLGGLKSLQVFEVDGAESLTRVHGLGNLLCFRKLQTLRIWNCPRLTALTSHGWQPDSQIVLESLRKLSIRASASLLQSIFNQMLHLTKFPRLMVLELGEMGGKNAEELLLEGLEALEDLVTLMLLGLASIRDYLLCQS</sequence>
<keyword evidence="3" id="KW-1185">Reference proteome</keyword>
<organism evidence="2 3">
    <name type="scientific">Linum tenue</name>
    <dbReference type="NCBI Taxonomy" id="586396"/>
    <lineage>
        <taxon>Eukaryota</taxon>
        <taxon>Viridiplantae</taxon>
        <taxon>Streptophyta</taxon>
        <taxon>Embryophyta</taxon>
        <taxon>Tracheophyta</taxon>
        <taxon>Spermatophyta</taxon>
        <taxon>Magnoliopsida</taxon>
        <taxon>eudicotyledons</taxon>
        <taxon>Gunneridae</taxon>
        <taxon>Pentapetalae</taxon>
        <taxon>rosids</taxon>
        <taxon>fabids</taxon>
        <taxon>Malpighiales</taxon>
        <taxon>Linaceae</taxon>
        <taxon>Linum</taxon>
    </lineage>
</organism>
<accession>A0AAV0JUW9</accession>
<reference evidence="2" key="1">
    <citation type="submission" date="2022-08" db="EMBL/GenBank/DDBJ databases">
        <authorList>
            <person name="Gutierrez-Valencia J."/>
        </authorList>
    </citation>
    <scope>NUCLEOTIDE SEQUENCE</scope>
</reference>
<evidence type="ECO:0000256" key="1">
    <source>
        <dbReference type="ARBA" id="ARBA00022821"/>
    </source>
</evidence>
<dbReference type="GO" id="GO:0006952">
    <property type="term" value="P:defense response"/>
    <property type="evidence" value="ECO:0007669"/>
    <property type="project" value="UniProtKB-KW"/>
</dbReference>
<name>A0AAV0JUW9_9ROSI</name>
<proteinExistence type="predicted"/>
<comment type="caution">
    <text evidence="2">The sequence shown here is derived from an EMBL/GenBank/DDBJ whole genome shotgun (WGS) entry which is preliminary data.</text>
</comment>
<evidence type="ECO:0000313" key="3">
    <source>
        <dbReference type="Proteomes" id="UP001154282"/>
    </source>
</evidence>
<evidence type="ECO:0000313" key="2">
    <source>
        <dbReference type="EMBL" id="CAI0413044.1"/>
    </source>
</evidence>
<dbReference type="Gene3D" id="3.80.10.10">
    <property type="entry name" value="Ribonuclease Inhibitor"/>
    <property type="match status" value="1"/>
</dbReference>
<dbReference type="AlphaFoldDB" id="A0AAV0JUW9"/>
<evidence type="ECO:0008006" key="4">
    <source>
        <dbReference type="Google" id="ProtNLM"/>
    </source>
</evidence>
<protein>
    <recommendedName>
        <fullName evidence="4">NBS-LRR disease resistance protein</fullName>
    </recommendedName>
</protein>
<dbReference type="EMBL" id="CAMGYJ010000005">
    <property type="protein sequence ID" value="CAI0413044.1"/>
    <property type="molecule type" value="Genomic_DNA"/>
</dbReference>